<keyword evidence="2" id="KW-0143">Chaperone</keyword>
<dbReference type="GO" id="GO:0051082">
    <property type="term" value="F:unfolded protein binding"/>
    <property type="evidence" value="ECO:0007669"/>
    <property type="project" value="InterPro"/>
</dbReference>
<dbReference type="Proteomes" id="UP000245609">
    <property type="component" value="Unassembled WGS sequence"/>
</dbReference>
<dbReference type="GO" id="GO:0016272">
    <property type="term" value="C:prefoldin complex"/>
    <property type="evidence" value="ECO:0007669"/>
    <property type="project" value="InterPro"/>
</dbReference>
<sequence length="108" mass="12469">YYKLSQIMSQAEIVATFNKYKQELQNLATKAVIETMEPLEPERTCFRLINGVLVERTVKDVLPALKANKEGISKVIEMLMDQYKKKESEFQEFQKKHAIKDGKIASSK</sequence>
<dbReference type="InterPro" id="IPR009053">
    <property type="entry name" value="Prefoldin"/>
</dbReference>
<proteinExistence type="inferred from homology"/>
<accession>A0A2T9ZJE1</accession>
<dbReference type="InterPro" id="IPR027235">
    <property type="entry name" value="PFD2"/>
</dbReference>
<keyword evidence="4" id="KW-1185">Reference proteome</keyword>
<feature type="non-terminal residue" evidence="3">
    <location>
        <position position="1"/>
    </location>
</feature>
<comment type="caution">
    <text evidence="3">The sequence shown here is derived from an EMBL/GenBank/DDBJ whole genome shotgun (WGS) entry which is preliminary data.</text>
</comment>
<evidence type="ECO:0008006" key="5">
    <source>
        <dbReference type="Google" id="ProtNLM"/>
    </source>
</evidence>
<dbReference type="Gene3D" id="1.10.287.370">
    <property type="match status" value="1"/>
</dbReference>
<protein>
    <recommendedName>
        <fullName evidence="5">Prefoldin subunit 2</fullName>
    </recommendedName>
</protein>
<dbReference type="SUPFAM" id="SSF46579">
    <property type="entry name" value="Prefoldin"/>
    <property type="match status" value="1"/>
</dbReference>
<evidence type="ECO:0000256" key="1">
    <source>
        <dbReference type="ARBA" id="ARBA00008045"/>
    </source>
</evidence>
<evidence type="ECO:0000256" key="2">
    <source>
        <dbReference type="ARBA" id="ARBA00023186"/>
    </source>
</evidence>
<gene>
    <name evidence="3" type="ORF">BB560_000826</name>
</gene>
<name>A0A2T9ZJE1_9FUNG</name>
<reference evidence="3 4" key="1">
    <citation type="journal article" date="2018" name="MBio">
        <title>Comparative Genomics Reveals the Core Gene Toolbox for the Fungus-Insect Symbiosis.</title>
        <authorList>
            <person name="Wang Y."/>
            <person name="Stata M."/>
            <person name="Wang W."/>
            <person name="Stajich J.E."/>
            <person name="White M.M."/>
            <person name="Moncalvo J.M."/>
        </authorList>
    </citation>
    <scope>NUCLEOTIDE SEQUENCE [LARGE SCALE GENOMIC DNA]</scope>
    <source>
        <strain evidence="3 4">SC-DP-2</strain>
    </source>
</reference>
<dbReference type="OrthoDB" id="29646at2759"/>
<dbReference type="GO" id="GO:0006457">
    <property type="term" value="P:protein folding"/>
    <property type="evidence" value="ECO:0007669"/>
    <property type="project" value="InterPro"/>
</dbReference>
<dbReference type="AlphaFoldDB" id="A0A2T9ZJE1"/>
<dbReference type="CDD" id="cd23163">
    <property type="entry name" value="Prefoldin_2"/>
    <property type="match status" value="1"/>
</dbReference>
<evidence type="ECO:0000313" key="4">
    <source>
        <dbReference type="Proteomes" id="UP000245609"/>
    </source>
</evidence>
<dbReference type="PANTHER" id="PTHR13303">
    <property type="entry name" value="PREFOLDIN SUBUNIT 2"/>
    <property type="match status" value="1"/>
</dbReference>
<evidence type="ECO:0000313" key="3">
    <source>
        <dbReference type="EMBL" id="PVV04670.1"/>
    </source>
</evidence>
<dbReference type="Pfam" id="PF01920">
    <property type="entry name" value="Prefoldin_2"/>
    <property type="match status" value="1"/>
</dbReference>
<dbReference type="EMBL" id="MBFS01000095">
    <property type="protein sequence ID" value="PVV04670.1"/>
    <property type="molecule type" value="Genomic_DNA"/>
</dbReference>
<organism evidence="3 4">
    <name type="scientific">Smittium megazygosporum</name>
    <dbReference type="NCBI Taxonomy" id="133381"/>
    <lineage>
        <taxon>Eukaryota</taxon>
        <taxon>Fungi</taxon>
        <taxon>Fungi incertae sedis</taxon>
        <taxon>Zoopagomycota</taxon>
        <taxon>Kickxellomycotina</taxon>
        <taxon>Harpellomycetes</taxon>
        <taxon>Harpellales</taxon>
        <taxon>Legeriomycetaceae</taxon>
        <taxon>Smittium</taxon>
    </lineage>
</organism>
<comment type="similarity">
    <text evidence="1">Belongs to the prefoldin subunit beta family.</text>
</comment>
<dbReference type="InterPro" id="IPR002777">
    <property type="entry name" value="PFD_beta-like"/>
</dbReference>
<dbReference type="STRING" id="133381.A0A2T9ZJE1"/>